<feature type="domain" description="MD-2-related lipid-recognition" evidence="8">
    <location>
        <begin position="28"/>
        <end position="141"/>
    </location>
</feature>
<organism evidence="9 10">
    <name type="scientific">Chlorella vulgaris</name>
    <name type="common">Green alga</name>
    <dbReference type="NCBI Taxonomy" id="3077"/>
    <lineage>
        <taxon>Eukaryota</taxon>
        <taxon>Viridiplantae</taxon>
        <taxon>Chlorophyta</taxon>
        <taxon>core chlorophytes</taxon>
        <taxon>Trebouxiophyceae</taxon>
        <taxon>Chlorellales</taxon>
        <taxon>Chlorellaceae</taxon>
        <taxon>Chlorella clade</taxon>
        <taxon>Chlorella</taxon>
    </lineage>
</organism>
<dbReference type="Proteomes" id="UP001055712">
    <property type="component" value="Unassembled WGS sequence"/>
</dbReference>
<reference evidence="9" key="2">
    <citation type="submission" date="2020-11" db="EMBL/GenBank/DDBJ databases">
        <authorList>
            <person name="Cecchin M."/>
            <person name="Marcolungo L."/>
            <person name="Rossato M."/>
            <person name="Girolomoni L."/>
            <person name="Cosentino E."/>
            <person name="Cuine S."/>
            <person name="Li-Beisson Y."/>
            <person name="Delledonne M."/>
            <person name="Ballottari M."/>
        </authorList>
    </citation>
    <scope>NUCLEOTIDE SEQUENCE</scope>
    <source>
        <strain evidence="9">211/11P</strain>
        <tissue evidence="9">Whole cell</tissue>
    </source>
</reference>
<evidence type="ECO:0000256" key="3">
    <source>
        <dbReference type="ARBA" id="ARBA00011245"/>
    </source>
</evidence>
<protein>
    <recommendedName>
        <fullName evidence="8">MD-2-related lipid-recognition domain-containing protein</fullName>
    </recommendedName>
</protein>
<feature type="chain" id="PRO_5038855241" description="MD-2-related lipid-recognition domain-containing protein" evidence="7">
    <location>
        <begin position="27"/>
        <end position="175"/>
    </location>
</feature>
<evidence type="ECO:0000259" key="8">
    <source>
        <dbReference type="SMART" id="SM00737"/>
    </source>
</evidence>
<dbReference type="GO" id="GO:0015918">
    <property type="term" value="P:sterol transport"/>
    <property type="evidence" value="ECO:0007669"/>
    <property type="project" value="InterPro"/>
</dbReference>
<dbReference type="Gene3D" id="2.60.40.770">
    <property type="match status" value="1"/>
</dbReference>
<keyword evidence="4" id="KW-0813">Transport</keyword>
<dbReference type="Pfam" id="PF02221">
    <property type="entry name" value="E1_DerP2_DerF2"/>
    <property type="match status" value="1"/>
</dbReference>
<feature type="signal peptide" evidence="7">
    <location>
        <begin position="1"/>
        <end position="26"/>
    </location>
</feature>
<evidence type="ECO:0000256" key="4">
    <source>
        <dbReference type="ARBA" id="ARBA00022448"/>
    </source>
</evidence>
<evidence type="ECO:0000256" key="5">
    <source>
        <dbReference type="ARBA" id="ARBA00022729"/>
    </source>
</evidence>
<comment type="similarity">
    <text evidence="2">Belongs to the NPC2 family.</text>
</comment>
<comment type="function">
    <text evidence="1">Catalyzes the intermembrane transfer of phosphatidylglycerol and phosphatidylinositol.</text>
</comment>
<evidence type="ECO:0000256" key="6">
    <source>
        <dbReference type="ARBA" id="ARBA00023055"/>
    </source>
</evidence>
<accession>A0A9D4YUH6</accession>
<evidence type="ECO:0000313" key="9">
    <source>
        <dbReference type="EMBL" id="KAI3427024.1"/>
    </source>
</evidence>
<name>A0A9D4YUH6_CHLVU</name>
<dbReference type="EMBL" id="SIDB01000010">
    <property type="protein sequence ID" value="KAI3427024.1"/>
    <property type="molecule type" value="Genomic_DNA"/>
</dbReference>
<evidence type="ECO:0000256" key="2">
    <source>
        <dbReference type="ARBA" id="ARBA00006370"/>
    </source>
</evidence>
<reference evidence="9" key="1">
    <citation type="journal article" date="2019" name="Plant J.">
        <title>Chlorella vulgaris genome assembly and annotation reveals the molecular basis for metabolic acclimation to high light conditions.</title>
        <authorList>
            <person name="Cecchin M."/>
            <person name="Marcolungo L."/>
            <person name="Rossato M."/>
            <person name="Girolomoni L."/>
            <person name="Cosentino E."/>
            <person name="Cuine S."/>
            <person name="Li-Beisson Y."/>
            <person name="Delledonne M."/>
            <person name="Ballottari M."/>
        </authorList>
    </citation>
    <scope>NUCLEOTIDE SEQUENCE</scope>
    <source>
        <strain evidence="9">211/11P</strain>
    </source>
</reference>
<evidence type="ECO:0000256" key="7">
    <source>
        <dbReference type="SAM" id="SignalP"/>
    </source>
</evidence>
<keyword evidence="10" id="KW-1185">Reference proteome</keyword>
<dbReference type="SUPFAM" id="SSF81296">
    <property type="entry name" value="E set domains"/>
    <property type="match status" value="1"/>
</dbReference>
<proteinExistence type="inferred from homology"/>
<keyword evidence="6" id="KW-0445">Lipid transport</keyword>
<dbReference type="OrthoDB" id="6409159at2759"/>
<evidence type="ECO:0000256" key="1">
    <source>
        <dbReference type="ARBA" id="ARBA00002053"/>
    </source>
</evidence>
<dbReference type="PANTHER" id="PTHR11306:SF0">
    <property type="entry name" value="PHOSPHATIDYLGLYCEROL_PHOSPHATIDYLINOSITOL TRANSFER PROTEIN"/>
    <property type="match status" value="1"/>
</dbReference>
<dbReference type="SMART" id="SM00737">
    <property type="entry name" value="ML"/>
    <property type="match status" value="1"/>
</dbReference>
<gene>
    <name evidence="9" type="ORF">D9Q98_006966</name>
</gene>
<keyword evidence="5 7" id="KW-0732">Signal</keyword>
<dbReference type="InterPro" id="IPR003172">
    <property type="entry name" value="ML_dom"/>
</dbReference>
<dbReference type="InterPro" id="IPR039670">
    <property type="entry name" value="NPC2-like"/>
</dbReference>
<dbReference type="AlphaFoldDB" id="A0A9D4YUH6"/>
<sequence length="175" mass="18299">MAAGRHTLVFAAMLLLAAATAVPAAAEWSNCATGSPVFSVSDVTLVPSPVKPGDTANFTIMAKSAKAVGTGQVQMIVKYAGVPIWTQLDDLCDKAACPISAGPTEVHYSQPFPAITPPGYYSVTLDGHAGTEQLFCVRVDFQVVIPSAAQVARAWEGALGTTTVQQVLTTHRKQL</sequence>
<comment type="subunit">
    <text evidence="3">Monomer.</text>
</comment>
<dbReference type="GO" id="GO:0032934">
    <property type="term" value="F:sterol binding"/>
    <property type="evidence" value="ECO:0007669"/>
    <property type="project" value="InterPro"/>
</dbReference>
<comment type="caution">
    <text evidence="9">The sequence shown here is derived from an EMBL/GenBank/DDBJ whole genome shotgun (WGS) entry which is preliminary data.</text>
</comment>
<evidence type="ECO:0000313" key="10">
    <source>
        <dbReference type="Proteomes" id="UP001055712"/>
    </source>
</evidence>
<dbReference type="PANTHER" id="PTHR11306">
    <property type="entry name" value="NIEMANN PICK TYPE C2 PROTEIN NPC2-RELATED"/>
    <property type="match status" value="1"/>
</dbReference>
<dbReference type="InterPro" id="IPR014756">
    <property type="entry name" value="Ig_E-set"/>
</dbReference>